<dbReference type="InterPro" id="IPR014722">
    <property type="entry name" value="Rib_uL2_dom2"/>
</dbReference>
<name>A0A9W8AYX7_9FUNG</name>
<proteinExistence type="inferred from homology"/>
<dbReference type="AlphaFoldDB" id="A0A9W8AYX7"/>
<dbReference type="PANTHER" id="PTHR10715">
    <property type="entry name" value="60S RIBOSOMAL PROTEIN L6"/>
    <property type="match status" value="1"/>
</dbReference>
<dbReference type="CDD" id="cd13156">
    <property type="entry name" value="KOW_RPL6"/>
    <property type="match status" value="1"/>
</dbReference>
<dbReference type="GO" id="GO:0002181">
    <property type="term" value="P:cytoplasmic translation"/>
    <property type="evidence" value="ECO:0007669"/>
    <property type="project" value="TreeGrafter"/>
</dbReference>
<keyword evidence="3 4" id="KW-0687">Ribonucleoprotein</keyword>
<dbReference type="GO" id="GO:0003723">
    <property type="term" value="F:RNA binding"/>
    <property type="evidence" value="ECO:0007669"/>
    <property type="project" value="TreeGrafter"/>
</dbReference>
<dbReference type="FunFam" id="2.30.30.30:FF:000014">
    <property type="entry name" value="60S ribosomal protein L6"/>
    <property type="match status" value="1"/>
</dbReference>
<evidence type="ECO:0000256" key="2">
    <source>
        <dbReference type="ARBA" id="ARBA00022980"/>
    </source>
</evidence>
<dbReference type="GO" id="GO:0022625">
    <property type="term" value="C:cytosolic large ribosomal subunit"/>
    <property type="evidence" value="ECO:0007669"/>
    <property type="project" value="TreeGrafter"/>
</dbReference>
<dbReference type="GO" id="GO:0003735">
    <property type="term" value="F:structural constituent of ribosome"/>
    <property type="evidence" value="ECO:0007669"/>
    <property type="project" value="InterPro"/>
</dbReference>
<evidence type="ECO:0000313" key="6">
    <source>
        <dbReference type="Proteomes" id="UP001151582"/>
    </source>
</evidence>
<dbReference type="InterPro" id="IPR000915">
    <property type="entry name" value="60S_ribosomal_eL6"/>
</dbReference>
<keyword evidence="2 4" id="KW-0689">Ribosomal protein</keyword>
<evidence type="ECO:0000256" key="1">
    <source>
        <dbReference type="ARBA" id="ARBA00010592"/>
    </source>
</evidence>
<comment type="similarity">
    <text evidence="1 4">Belongs to the eukaryotic ribosomal protein eL6 family.</text>
</comment>
<protein>
    <recommendedName>
        <fullName evidence="4">60S ribosomal protein L6</fullName>
    </recommendedName>
</protein>
<evidence type="ECO:0000256" key="3">
    <source>
        <dbReference type="ARBA" id="ARBA00023274"/>
    </source>
</evidence>
<sequence>MADTKNVRSCKLRASITPGTVLILLAGRFRGKRVVFLKQLESGLLLVTGPFCLNGVPLRRVDQAYVIATSTKLDLSGVEVNAKINDSWFKRSKDAKSAEQQFFGDSDGKQKKLLPAELIQTQKKLDRELVASITKTPLLLSYLKCSFSLKKGQSPHLMKF</sequence>
<keyword evidence="6" id="KW-1185">Reference proteome</keyword>
<dbReference type="PANTHER" id="PTHR10715:SF0">
    <property type="entry name" value="LARGE RIBOSOMAL SUBUNIT PROTEIN EL6"/>
    <property type="match status" value="1"/>
</dbReference>
<dbReference type="InterPro" id="IPR041997">
    <property type="entry name" value="Ribosomal_eL6_KOW"/>
</dbReference>
<evidence type="ECO:0000256" key="4">
    <source>
        <dbReference type="RuleBase" id="RU000662"/>
    </source>
</evidence>
<evidence type="ECO:0000313" key="5">
    <source>
        <dbReference type="EMBL" id="KAJ1973486.1"/>
    </source>
</evidence>
<dbReference type="Pfam" id="PF01159">
    <property type="entry name" value="Ribosomal_L6e"/>
    <property type="match status" value="1"/>
</dbReference>
<accession>A0A9W8AYX7</accession>
<dbReference type="InterPro" id="IPR049633">
    <property type="entry name" value="Ribosomal_eL6_CS"/>
</dbReference>
<dbReference type="InterPro" id="IPR008991">
    <property type="entry name" value="Translation_prot_SH3-like_sf"/>
</dbReference>
<organism evidence="5 6">
    <name type="scientific">Dimargaris verticillata</name>
    <dbReference type="NCBI Taxonomy" id="2761393"/>
    <lineage>
        <taxon>Eukaryota</taxon>
        <taxon>Fungi</taxon>
        <taxon>Fungi incertae sedis</taxon>
        <taxon>Zoopagomycota</taxon>
        <taxon>Kickxellomycotina</taxon>
        <taxon>Dimargaritomycetes</taxon>
        <taxon>Dimargaritales</taxon>
        <taxon>Dimargaritaceae</taxon>
        <taxon>Dimargaris</taxon>
    </lineage>
</organism>
<comment type="caution">
    <text evidence="5">The sequence shown here is derived from an EMBL/GenBank/DDBJ whole genome shotgun (WGS) entry which is preliminary data.</text>
</comment>
<dbReference type="PROSITE" id="PS01170">
    <property type="entry name" value="RIBOSOMAL_L6E"/>
    <property type="match status" value="1"/>
</dbReference>
<dbReference type="Proteomes" id="UP001151582">
    <property type="component" value="Unassembled WGS sequence"/>
</dbReference>
<dbReference type="SUPFAM" id="SSF50104">
    <property type="entry name" value="Translation proteins SH3-like domain"/>
    <property type="match status" value="1"/>
</dbReference>
<dbReference type="Gene3D" id="2.30.30.30">
    <property type="match status" value="1"/>
</dbReference>
<dbReference type="GO" id="GO:0000027">
    <property type="term" value="P:ribosomal large subunit assembly"/>
    <property type="evidence" value="ECO:0007669"/>
    <property type="project" value="TreeGrafter"/>
</dbReference>
<dbReference type="EMBL" id="JANBQB010000813">
    <property type="protein sequence ID" value="KAJ1973486.1"/>
    <property type="molecule type" value="Genomic_DNA"/>
</dbReference>
<gene>
    <name evidence="5" type="primary">RPL6</name>
    <name evidence="5" type="ORF">H4R34_005060</name>
</gene>
<dbReference type="OrthoDB" id="2436667at2759"/>
<reference evidence="5" key="1">
    <citation type="submission" date="2022-07" db="EMBL/GenBank/DDBJ databases">
        <title>Phylogenomic reconstructions and comparative analyses of Kickxellomycotina fungi.</title>
        <authorList>
            <person name="Reynolds N.K."/>
            <person name="Stajich J.E."/>
            <person name="Barry K."/>
            <person name="Grigoriev I.V."/>
            <person name="Crous P."/>
            <person name="Smith M.E."/>
        </authorList>
    </citation>
    <scope>NUCLEOTIDE SEQUENCE</scope>
    <source>
        <strain evidence="5">RSA 567</strain>
    </source>
</reference>